<proteinExistence type="predicted"/>
<sequence length="111" mass="12724">MTEYVHYNGYDGEQIDHLYHTFKDLVDAPINDTDGQDQINALLSLYIENRQIIRRTTKDYGKQFIAVMNGAIEKTTTILMQLQATGLSEAETQALLDLVLGWYSDSRFCRS</sequence>
<name>A0A1B2IY34_9LACO</name>
<reference evidence="1 2" key="1">
    <citation type="submission" date="2016-03" db="EMBL/GenBank/DDBJ databases">
        <title>Pediococcus and Lactobacillus from brewery environment - whole genome sequencing and assembly.</title>
        <authorList>
            <person name="Behr J."/>
            <person name="Geissler A.J."/>
            <person name="Vogel R.F."/>
        </authorList>
    </citation>
    <scope>NUCLEOTIDE SEQUENCE [LARGE SCALE GENOMIC DNA]</scope>
    <source>
        <strain evidence="1 2">TMW 1.1995</strain>
    </source>
</reference>
<organism evidence="1 2">
    <name type="scientific">Secundilactobacillus paracollinoides</name>
    <dbReference type="NCBI Taxonomy" id="240427"/>
    <lineage>
        <taxon>Bacteria</taxon>
        <taxon>Bacillati</taxon>
        <taxon>Bacillota</taxon>
        <taxon>Bacilli</taxon>
        <taxon>Lactobacillales</taxon>
        <taxon>Lactobacillaceae</taxon>
        <taxon>Secundilactobacillus</taxon>
    </lineage>
</organism>
<gene>
    <name evidence="1" type="ORF">AYR63_07095</name>
</gene>
<evidence type="ECO:0000313" key="1">
    <source>
        <dbReference type="EMBL" id="ANZ66918.1"/>
    </source>
</evidence>
<dbReference type="KEGG" id="lpd:AYR62_11110"/>
<dbReference type="STRING" id="240427.AYR62_11110"/>
<keyword evidence="2" id="KW-1185">Reference proteome</keyword>
<dbReference type="AlphaFoldDB" id="A0A1B2IY34"/>
<evidence type="ECO:0000313" key="2">
    <source>
        <dbReference type="Proteomes" id="UP000093267"/>
    </source>
</evidence>
<dbReference type="EMBL" id="CP014924">
    <property type="protein sequence ID" value="ANZ66918.1"/>
    <property type="molecule type" value="Genomic_DNA"/>
</dbReference>
<dbReference type="RefSeq" id="WP_054709539.1">
    <property type="nucleotide sequence ID" value="NZ_CP014915.1"/>
</dbReference>
<dbReference type="Proteomes" id="UP000093267">
    <property type="component" value="Chromosome"/>
</dbReference>
<protein>
    <submittedName>
        <fullName evidence="1">Uncharacterized protein</fullName>
    </submittedName>
</protein>
<accession>A0A1B2IY34</accession>